<feature type="compositionally biased region" description="Basic and acidic residues" evidence="1">
    <location>
        <begin position="156"/>
        <end position="170"/>
    </location>
</feature>
<feature type="compositionally biased region" description="Polar residues" evidence="1">
    <location>
        <begin position="575"/>
        <end position="590"/>
    </location>
</feature>
<dbReference type="SUPFAM" id="SSF57959">
    <property type="entry name" value="Leucine zipper domain"/>
    <property type="match status" value="1"/>
</dbReference>
<dbReference type="Proteomes" id="UP001590950">
    <property type="component" value="Unassembled WGS sequence"/>
</dbReference>
<feature type="region of interest" description="Disordered" evidence="1">
    <location>
        <begin position="566"/>
        <end position="606"/>
    </location>
</feature>
<keyword evidence="3" id="KW-1185">Reference proteome</keyword>
<dbReference type="PANTHER" id="PTHR40618:SF1">
    <property type="entry name" value="B-ZIP TRANSCRIPTION FACTOR (EUROFUNG)"/>
    <property type="match status" value="1"/>
</dbReference>
<evidence type="ECO:0000256" key="1">
    <source>
        <dbReference type="SAM" id="MobiDB-lite"/>
    </source>
</evidence>
<reference evidence="2 3" key="1">
    <citation type="submission" date="2024-09" db="EMBL/GenBank/DDBJ databases">
        <title>Rethinking Asexuality: The Enigmatic Case of Functional Sexual Genes in Lepraria (Stereocaulaceae).</title>
        <authorList>
            <person name="Doellman M."/>
            <person name="Sun Y."/>
            <person name="Barcenas-Pena A."/>
            <person name="Lumbsch H.T."/>
            <person name="Grewe F."/>
        </authorList>
    </citation>
    <scope>NUCLEOTIDE SEQUENCE [LARGE SCALE GENOMIC DNA]</scope>
    <source>
        <strain evidence="2 3">Mercado 3170</strain>
    </source>
</reference>
<dbReference type="InterPro" id="IPR046347">
    <property type="entry name" value="bZIP_sf"/>
</dbReference>
<proteinExistence type="predicted"/>
<protein>
    <recommendedName>
        <fullName evidence="4">BZIP domain-containing protein</fullName>
    </recommendedName>
</protein>
<feature type="region of interest" description="Disordered" evidence="1">
    <location>
        <begin position="116"/>
        <end position="170"/>
    </location>
</feature>
<name>A0ABR4A2K1_9LECA</name>
<evidence type="ECO:0000313" key="2">
    <source>
        <dbReference type="EMBL" id="KAL2039285.1"/>
    </source>
</evidence>
<accession>A0ABR4A2K1</accession>
<dbReference type="EMBL" id="JBEFKJ010000026">
    <property type="protein sequence ID" value="KAL2039285.1"/>
    <property type="molecule type" value="Genomic_DNA"/>
</dbReference>
<feature type="region of interest" description="Disordered" evidence="1">
    <location>
        <begin position="245"/>
        <end position="289"/>
    </location>
</feature>
<organism evidence="2 3">
    <name type="scientific">Stereocaulon virgatum</name>
    <dbReference type="NCBI Taxonomy" id="373712"/>
    <lineage>
        <taxon>Eukaryota</taxon>
        <taxon>Fungi</taxon>
        <taxon>Dikarya</taxon>
        <taxon>Ascomycota</taxon>
        <taxon>Pezizomycotina</taxon>
        <taxon>Lecanoromycetes</taxon>
        <taxon>OSLEUM clade</taxon>
        <taxon>Lecanoromycetidae</taxon>
        <taxon>Lecanorales</taxon>
        <taxon>Lecanorineae</taxon>
        <taxon>Stereocaulaceae</taxon>
        <taxon>Stereocaulon</taxon>
    </lineage>
</organism>
<sequence>MDDAESARRGGNNDECYQYSPLGIFNDSYFTQPLPFNDDQNVNFAQGSLSQFGMNADSQGATNYAGYEPYQIQASKSMDLNVLSAEDYREGPYSRDLPSSRVSGSTQVYGGLLVENSSDVKSRSPPADITIRRSTRKEVSKSTSADETGTRQRGRPRLDNRDQTATERRRTQIRLAQRAYRQRKETTISGLNRRVTSLESTIEDMNKAFLEFSEKAFAAGIQKGAPALAKQLALTADLISGLAKNSKHESDNEEENEPNLSAQTIKAGHEKASSSRRTKAGSGTTPASMLGYQTTFEEEPDDYDGKIIHQYSALIAHLDPFPLSDWTTTEAVQQYQNDLLQPTTAINDKATNMQQCRVERLETSFLAQSGPSSDLEKRQEESSRATVNGYLELTSLPLPRNNIYHETSFARRLMRGSAEAGIRILINPDTRAENLEPMYRFTWCFANSSEVLKICMATAPKTAIDGIEDGNAARLHLGGAGLRNPRDGVDGAEPPPAWWLDEAPLGPRCPVRPGTPMPDNMAIAEIIQTVQVAGDWPDSRDVEQHLREKGIYLDGRSFFVEITEPDTTVPELHETQTPSTSSLEVSSPKGSTGGPLNPQGVETDWSDGPFVTGTDYNWAEDIPIPDVKMESSYDQSNLSFEKDFDHLFDFSQYTKTMPTLNAKMKKFLDVDKFLNILVSEYTCILRTAGFRRANVGSVLTSATIEQF</sequence>
<dbReference type="CDD" id="cd14688">
    <property type="entry name" value="bZIP_YAP"/>
    <property type="match status" value="1"/>
</dbReference>
<evidence type="ECO:0008006" key="4">
    <source>
        <dbReference type="Google" id="ProtNLM"/>
    </source>
</evidence>
<dbReference type="PANTHER" id="PTHR40618">
    <property type="entry name" value="B-ZIP TRANSCRIPTION FACTOR (EUROFUNG)-RELATED"/>
    <property type="match status" value="1"/>
</dbReference>
<dbReference type="Gene3D" id="1.20.5.170">
    <property type="match status" value="1"/>
</dbReference>
<evidence type="ECO:0000313" key="3">
    <source>
        <dbReference type="Proteomes" id="UP001590950"/>
    </source>
</evidence>
<gene>
    <name evidence="2" type="ORF">N7G274_007953</name>
</gene>
<comment type="caution">
    <text evidence="2">The sequence shown here is derived from an EMBL/GenBank/DDBJ whole genome shotgun (WGS) entry which is preliminary data.</text>
</comment>